<dbReference type="SUPFAM" id="SSF55383">
    <property type="entry name" value="Copper amine oxidase, domain N"/>
    <property type="match status" value="1"/>
</dbReference>
<evidence type="ECO:0000313" key="3">
    <source>
        <dbReference type="EMBL" id="KGE20907.1"/>
    </source>
</evidence>
<dbReference type="eggNOG" id="COG0652">
    <property type="taxonomic scope" value="Bacteria"/>
</dbReference>
<evidence type="ECO:0000313" key="4">
    <source>
        <dbReference type="Proteomes" id="UP000029734"/>
    </source>
</evidence>
<dbReference type="Pfam" id="PF07833">
    <property type="entry name" value="Cu_amine_oxidN1"/>
    <property type="match status" value="1"/>
</dbReference>
<dbReference type="RefSeq" id="WP_036647681.1">
    <property type="nucleotide sequence ID" value="NZ_JQCR01000001.1"/>
</dbReference>
<feature type="signal peptide" evidence="1">
    <location>
        <begin position="1"/>
        <end position="25"/>
    </location>
</feature>
<keyword evidence="1" id="KW-0732">Signal</keyword>
<dbReference type="Proteomes" id="UP000029734">
    <property type="component" value="Unassembled WGS sequence"/>
</dbReference>
<comment type="caution">
    <text evidence="3">The sequence shown here is derived from an EMBL/GenBank/DDBJ whole genome shotgun (WGS) entry which is preliminary data.</text>
</comment>
<dbReference type="InterPro" id="IPR012854">
    <property type="entry name" value="Cu_amine_oxidase-like_N"/>
</dbReference>
<evidence type="ECO:0000259" key="2">
    <source>
        <dbReference type="Pfam" id="PF07833"/>
    </source>
</evidence>
<proteinExistence type="predicted"/>
<dbReference type="InterPro" id="IPR036582">
    <property type="entry name" value="Mao_N_sf"/>
</dbReference>
<evidence type="ECO:0000256" key="1">
    <source>
        <dbReference type="SAM" id="SignalP"/>
    </source>
</evidence>
<feature type="domain" description="Copper amine oxidase-like N-terminal" evidence="2">
    <location>
        <begin position="47"/>
        <end position="142"/>
    </location>
</feature>
<organism evidence="3 4">
    <name type="scientific">Paenibacillus wynnii</name>
    <dbReference type="NCBI Taxonomy" id="268407"/>
    <lineage>
        <taxon>Bacteria</taxon>
        <taxon>Bacillati</taxon>
        <taxon>Bacillota</taxon>
        <taxon>Bacilli</taxon>
        <taxon>Bacillales</taxon>
        <taxon>Paenibacillaceae</taxon>
        <taxon>Paenibacillus</taxon>
    </lineage>
</organism>
<accession>A0A098MH71</accession>
<name>A0A098MH71_9BACL</name>
<protein>
    <recommendedName>
        <fullName evidence="2">Copper amine oxidase-like N-terminal domain-containing protein</fullName>
    </recommendedName>
</protein>
<reference evidence="3 4" key="1">
    <citation type="submission" date="2014-08" db="EMBL/GenBank/DDBJ databases">
        <authorList>
            <person name="den Bakker H.C."/>
        </authorList>
    </citation>
    <scope>NUCLEOTIDE SEQUENCE [LARGE SCALE GENOMIC DNA]</scope>
    <source>
        <strain evidence="3 4">DSM 18334</strain>
    </source>
</reference>
<dbReference type="STRING" id="268407.PWYN_01640"/>
<dbReference type="AlphaFoldDB" id="A0A098MH71"/>
<keyword evidence="4" id="KW-1185">Reference proteome</keyword>
<dbReference type="OrthoDB" id="2649379at2"/>
<sequence length="283" mass="31800">MKLKVLKIISLSCVLAMGITNMASAATPSTQKALTHLKVNQYYILYTAPKAPYIDTKQRLMVPLRSISELLGAEVTYNAKSKMANIVFSNHQLRLTSDSKAAYLNDMKITMDTVPVIYENSMIIPLKIILDAFQIKANLNSAYGYINIQDSRLLKTRMFSNFEEFDSSMNSLVDDEEAFVPLQTKITTTAGKSDQAVQVTITAQNITEKSIPTGREDLHPVFLTKGKYLLDSDGAWPDSKARIRPSVKKDEKIQRSWDFSVQNNDPLLYILVKGRTFSQSINN</sequence>
<gene>
    <name evidence="3" type="ORF">PWYN_01640</name>
</gene>
<dbReference type="EMBL" id="JQCR01000001">
    <property type="protein sequence ID" value="KGE20907.1"/>
    <property type="molecule type" value="Genomic_DNA"/>
</dbReference>
<feature type="chain" id="PRO_5001945999" description="Copper amine oxidase-like N-terminal domain-containing protein" evidence="1">
    <location>
        <begin position="26"/>
        <end position="283"/>
    </location>
</feature>
<dbReference type="Gene3D" id="3.30.457.10">
    <property type="entry name" value="Copper amine oxidase-like, N-terminal domain"/>
    <property type="match status" value="1"/>
</dbReference>
<reference evidence="3 4" key="2">
    <citation type="submission" date="2014-10" db="EMBL/GenBank/DDBJ databases">
        <title>Comparative genomics of the Paenibacillus odorifer group.</title>
        <authorList>
            <person name="Tsai Y.-C."/>
            <person name="Martin N."/>
            <person name="Korlach J."/>
            <person name="Wiedmann M."/>
        </authorList>
    </citation>
    <scope>NUCLEOTIDE SEQUENCE [LARGE SCALE GENOMIC DNA]</scope>
    <source>
        <strain evidence="3 4">DSM 18334</strain>
    </source>
</reference>